<keyword evidence="3" id="KW-1185">Reference proteome</keyword>
<dbReference type="InterPro" id="IPR050228">
    <property type="entry name" value="Carboxylesterase_BioH"/>
</dbReference>
<accession>A0A918PWS0</accession>
<proteinExistence type="predicted"/>
<evidence type="ECO:0000313" key="2">
    <source>
        <dbReference type="EMBL" id="GGZ25783.1"/>
    </source>
</evidence>
<dbReference type="GO" id="GO:0016787">
    <property type="term" value="F:hydrolase activity"/>
    <property type="evidence" value="ECO:0007669"/>
    <property type="project" value="UniProtKB-KW"/>
</dbReference>
<dbReference type="AlphaFoldDB" id="A0A918PWS0"/>
<dbReference type="Pfam" id="PF00561">
    <property type="entry name" value="Abhydrolase_1"/>
    <property type="match status" value="1"/>
</dbReference>
<dbReference type="EMBL" id="BMZB01000001">
    <property type="protein sequence ID" value="GGZ25783.1"/>
    <property type="molecule type" value="Genomic_DNA"/>
</dbReference>
<dbReference type="InterPro" id="IPR029058">
    <property type="entry name" value="AB_hydrolase_fold"/>
</dbReference>
<evidence type="ECO:0000313" key="3">
    <source>
        <dbReference type="Proteomes" id="UP000662572"/>
    </source>
</evidence>
<dbReference type="PANTHER" id="PTHR43194:SF2">
    <property type="entry name" value="PEROXISOMAL MEMBRANE PROTEIN LPX1"/>
    <property type="match status" value="1"/>
</dbReference>
<comment type="caution">
    <text evidence="2">The sequence shown here is derived from an EMBL/GenBank/DDBJ whole genome shotgun (WGS) entry which is preliminary data.</text>
</comment>
<dbReference type="Proteomes" id="UP000662572">
    <property type="component" value="Unassembled WGS sequence"/>
</dbReference>
<dbReference type="PANTHER" id="PTHR43194">
    <property type="entry name" value="HYDROLASE ALPHA/BETA FOLD FAMILY"/>
    <property type="match status" value="1"/>
</dbReference>
<feature type="domain" description="AB hydrolase-1" evidence="1">
    <location>
        <begin position="43"/>
        <end position="285"/>
    </location>
</feature>
<reference evidence="2" key="2">
    <citation type="submission" date="2020-09" db="EMBL/GenBank/DDBJ databases">
        <authorList>
            <person name="Sun Q."/>
            <person name="Kim S."/>
        </authorList>
    </citation>
    <scope>NUCLEOTIDE SEQUENCE</scope>
    <source>
        <strain evidence="2">KCTC 32296</strain>
    </source>
</reference>
<dbReference type="RefSeq" id="WP_189485148.1">
    <property type="nucleotide sequence ID" value="NZ_BMZB01000001.1"/>
</dbReference>
<dbReference type="InterPro" id="IPR000073">
    <property type="entry name" value="AB_hydrolase_1"/>
</dbReference>
<protein>
    <submittedName>
        <fullName evidence="2">Alpha/beta hydrolase</fullName>
    </submittedName>
</protein>
<dbReference type="SUPFAM" id="SSF53474">
    <property type="entry name" value="alpha/beta-Hydrolases"/>
    <property type="match status" value="1"/>
</dbReference>
<keyword evidence="2" id="KW-0378">Hydrolase</keyword>
<sequence length="300" mass="32720">MLSLHRSPANTAPPFEERWWSSDDSLRLYARDYAGAGGGIHLPVVCLHGLTRNSADFEGVAPYIAATGRRVIVPDIRGRGLSDYDTDPKNYHLWTYAKDVLDLCDGLGIARAIFISTSMGGLTTMVLSTLRPALIKAAVLNDVGPVLSAKGLTRIAGYAGKNRSEIKSWHEAADYARLHNEIAFPDYGHKDWMAFARRLFREGDDGLKLAYDPAITIPVSAPTSPAVYDMMPLYMSLSTGRPLLLVRGALSDLIEDHEVKVMQGISPDLTRVDVEGVGHAPMLTEASSKAAVLEFLQDLP</sequence>
<reference evidence="2" key="1">
    <citation type="journal article" date="2014" name="Int. J. Syst. Evol. Microbiol.">
        <title>Complete genome sequence of Corynebacterium casei LMG S-19264T (=DSM 44701T), isolated from a smear-ripened cheese.</title>
        <authorList>
            <consortium name="US DOE Joint Genome Institute (JGI-PGF)"/>
            <person name="Walter F."/>
            <person name="Albersmeier A."/>
            <person name="Kalinowski J."/>
            <person name="Ruckert C."/>
        </authorList>
    </citation>
    <scope>NUCLEOTIDE SEQUENCE</scope>
    <source>
        <strain evidence="2">KCTC 32296</strain>
    </source>
</reference>
<organism evidence="2 3">
    <name type="scientific">Asticcacaulis endophyticus</name>
    <dbReference type="NCBI Taxonomy" id="1395890"/>
    <lineage>
        <taxon>Bacteria</taxon>
        <taxon>Pseudomonadati</taxon>
        <taxon>Pseudomonadota</taxon>
        <taxon>Alphaproteobacteria</taxon>
        <taxon>Caulobacterales</taxon>
        <taxon>Caulobacteraceae</taxon>
        <taxon>Asticcacaulis</taxon>
    </lineage>
</organism>
<gene>
    <name evidence="2" type="ORF">GCM10011273_09010</name>
</gene>
<name>A0A918PWS0_9CAUL</name>
<dbReference type="Gene3D" id="3.40.50.1820">
    <property type="entry name" value="alpha/beta hydrolase"/>
    <property type="match status" value="1"/>
</dbReference>
<evidence type="ECO:0000259" key="1">
    <source>
        <dbReference type="Pfam" id="PF00561"/>
    </source>
</evidence>